<reference evidence="1 2" key="1">
    <citation type="submission" date="2018-08" db="EMBL/GenBank/DDBJ databases">
        <title>Sequencing the genomes of 1000 actinobacteria strains.</title>
        <authorList>
            <person name="Klenk H.-P."/>
        </authorList>
    </citation>
    <scope>NUCLEOTIDE SEQUENCE [LARGE SCALE GENOMIC DNA]</scope>
    <source>
        <strain evidence="1 2">DSM 43927</strain>
    </source>
</reference>
<proteinExistence type="predicted"/>
<evidence type="ECO:0000313" key="2">
    <source>
        <dbReference type="Proteomes" id="UP000256661"/>
    </source>
</evidence>
<evidence type="ECO:0008006" key="3">
    <source>
        <dbReference type="Google" id="ProtNLM"/>
    </source>
</evidence>
<evidence type="ECO:0000313" key="1">
    <source>
        <dbReference type="EMBL" id="REE98625.1"/>
    </source>
</evidence>
<dbReference type="EMBL" id="QTTT01000001">
    <property type="protein sequence ID" value="REE98625.1"/>
    <property type="molecule type" value="Genomic_DNA"/>
</dbReference>
<accession>A0A3D9T043</accession>
<dbReference type="OrthoDB" id="4194413at2"/>
<dbReference type="Proteomes" id="UP000256661">
    <property type="component" value="Unassembled WGS sequence"/>
</dbReference>
<protein>
    <recommendedName>
        <fullName evidence="3">H-type lectin domain-containing protein</fullName>
    </recommendedName>
</protein>
<name>A0A3D9T043_9ACTN</name>
<dbReference type="AlphaFoldDB" id="A0A3D9T043"/>
<keyword evidence="2" id="KW-1185">Reference proteome</keyword>
<organism evidence="1 2">
    <name type="scientific">Thermomonospora umbrina</name>
    <dbReference type="NCBI Taxonomy" id="111806"/>
    <lineage>
        <taxon>Bacteria</taxon>
        <taxon>Bacillati</taxon>
        <taxon>Actinomycetota</taxon>
        <taxon>Actinomycetes</taxon>
        <taxon>Streptosporangiales</taxon>
        <taxon>Thermomonosporaceae</taxon>
        <taxon>Thermomonospora</taxon>
    </lineage>
</organism>
<sequence length="101" mass="11221">MDLSIIEPADIPSRIGTETVFTGTAIYITNGQRVLNLPSNIFSPSTRVTVSIVEVDGNNVPFIGSARMTVHNVRPYQGGVHTWVNIEWSSALRIRASFFWE</sequence>
<comment type="caution">
    <text evidence="1">The sequence shown here is derived from an EMBL/GenBank/DDBJ whole genome shotgun (WGS) entry which is preliminary data.</text>
</comment>
<dbReference type="RefSeq" id="WP_116024056.1">
    <property type="nucleotide sequence ID" value="NZ_QTTT01000001.1"/>
</dbReference>
<gene>
    <name evidence="1" type="ORF">DFJ69_4117</name>
</gene>